<evidence type="ECO:0000313" key="1">
    <source>
        <dbReference type="EMBL" id="GET00413.1"/>
    </source>
</evidence>
<dbReference type="AlphaFoldDB" id="A0A8H3M7X3"/>
<organism evidence="1 2">
    <name type="scientific">Rhizophagus clarus</name>
    <dbReference type="NCBI Taxonomy" id="94130"/>
    <lineage>
        <taxon>Eukaryota</taxon>
        <taxon>Fungi</taxon>
        <taxon>Fungi incertae sedis</taxon>
        <taxon>Mucoromycota</taxon>
        <taxon>Glomeromycotina</taxon>
        <taxon>Glomeromycetes</taxon>
        <taxon>Glomerales</taxon>
        <taxon>Glomeraceae</taxon>
        <taxon>Rhizophagus</taxon>
    </lineage>
</organism>
<dbReference type="EMBL" id="BLAL01000285">
    <property type="protein sequence ID" value="GET00413.1"/>
    <property type="molecule type" value="Genomic_DNA"/>
</dbReference>
<protein>
    <submittedName>
        <fullName evidence="1">Uncharacterized protein</fullName>
    </submittedName>
</protein>
<proteinExistence type="predicted"/>
<reference evidence="1" key="1">
    <citation type="submission" date="2019-10" db="EMBL/GenBank/DDBJ databases">
        <title>Conservation and host-specific expression of non-tandemly repeated heterogenous ribosome RNA gene in arbuscular mycorrhizal fungi.</title>
        <authorList>
            <person name="Maeda T."/>
            <person name="Kobayashi Y."/>
            <person name="Nakagawa T."/>
            <person name="Ezawa T."/>
            <person name="Yamaguchi K."/>
            <person name="Bino T."/>
            <person name="Nishimoto Y."/>
            <person name="Shigenobu S."/>
            <person name="Kawaguchi M."/>
        </authorList>
    </citation>
    <scope>NUCLEOTIDE SEQUENCE</scope>
    <source>
        <strain evidence="1">HR1</strain>
    </source>
</reference>
<comment type="caution">
    <text evidence="1">The sequence shown here is derived from an EMBL/GenBank/DDBJ whole genome shotgun (WGS) entry which is preliminary data.</text>
</comment>
<dbReference type="Proteomes" id="UP000615446">
    <property type="component" value="Unassembled WGS sequence"/>
</dbReference>
<evidence type="ECO:0000313" key="2">
    <source>
        <dbReference type="Proteomes" id="UP000615446"/>
    </source>
</evidence>
<name>A0A8H3M7X3_9GLOM</name>
<sequence>MIDKVLTDSPSPVPRKFLNSGNSLTDYDAKKEIVSPKRSRFAPLLVKITDLEKERKTVQLERREELSSRIIEASLKVKEEMRSEEVERNDSPKNKHEFVNKFIDIEEMDYFYKGEASPHAAGLRKI</sequence>
<gene>
    <name evidence="1" type="ORF">RCL2_002686700</name>
</gene>
<accession>A0A8H3M7X3</accession>